<reference evidence="2 3" key="1">
    <citation type="submission" date="2018-08" db="EMBL/GenBank/DDBJ databases">
        <title>Genomic Encyclopedia of Archaeal and Bacterial Type Strains, Phase II (KMG-II): from individual species to whole genera.</title>
        <authorList>
            <person name="Goeker M."/>
        </authorList>
    </citation>
    <scope>NUCLEOTIDE SEQUENCE [LARGE SCALE GENOMIC DNA]</scope>
    <source>
        <strain evidence="2 3">DSM 45791</strain>
    </source>
</reference>
<dbReference type="Proteomes" id="UP000256269">
    <property type="component" value="Unassembled WGS sequence"/>
</dbReference>
<dbReference type="Gene3D" id="3.60.10.10">
    <property type="entry name" value="Endonuclease/exonuclease/phosphatase"/>
    <property type="match status" value="1"/>
</dbReference>
<dbReference type="OrthoDB" id="3523129at2"/>
<comment type="caution">
    <text evidence="2">The sequence shown here is derived from an EMBL/GenBank/DDBJ whole genome shotgun (WGS) entry which is preliminary data.</text>
</comment>
<protein>
    <submittedName>
        <fullName evidence="2">Uncharacterized protein</fullName>
    </submittedName>
</protein>
<organism evidence="2 3">
    <name type="scientific">Kutzneria buriramensis</name>
    <dbReference type="NCBI Taxonomy" id="1045776"/>
    <lineage>
        <taxon>Bacteria</taxon>
        <taxon>Bacillati</taxon>
        <taxon>Actinomycetota</taxon>
        <taxon>Actinomycetes</taxon>
        <taxon>Pseudonocardiales</taxon>
        <taxon>Pseudonocardiaceae</taxon>
        <taxon>Kutzneria</taxon>
    </lineage>
</organism>
<dbReference type="AlphaFoldDB" id="A0A3E0GYB6"/>
<name>A0A3E0GYB6_9PSEU</name>
<proteinExistence type="predicted"/>
<dbReference type="EMBL" id="QUNO01000022">
    <property type="protein sequence ID" value="REH31110.1"/>
    <property type="molecule type" value="Genomic_DNA"/>
</dbReference>
<dbReference type="SUPFAM" id="SSF56219">
    <property type="entry name" value="DNase I-like"/>
    <property type="match status" value="1"/>
</dbReference>
<evidence type="ECO:0000313" key="3">
    <source>
        <dbReference type="Proteomes" id="UP000256269"/>
    </source>
</evidence>
<dbReference type="InterPro" id="IPR036691">
    <property type="entry name" value="Endo/exonu/phosph_ase_sf"/>
</dbReference>
<accession>A0A3E0GYB6</accession>
<sequence>MDIDLAYFNYAHGGLTNPTSRGENPPGGYDFTGLVRVMRERWPHVLVMGEGDLYEYFGGAGMWGAAEAMREAGGRAYIPLPCQLPREGGAFAPCIFFDAQTLIVKRFFDHRAPDFAARNRNLLKVRPVDGEEILHVVTGHGDLNEDVYRTADAKGWRWLAYDDRLSAALLDMNEHLSGPKREPTDLEDRALVEQPARFLHRMRHTAGIPDRPYRRTTSALDFLCGAWNDQEGRRTGGIGFVDMAEQAGIFTSTNLLKPSGRQGTQIDHILLSPALANRVVPGSGCIHEPVDPDNPDSDHKRLSVTVRVG</sequence>
<feature type="region of interest" description="Disordered" evidence="1">
    <location>
        <begin position="287"/>
        <end position="309"/>
    </location>
</feature>
<dbReference type="RefSeq" id="WP_116180925.1">
    <property type="nucleotide sequence ID" value="NZ_CP144376.1"/>
</dbReference>
<gene>
    <name evidence="2" type="ORF">BCF44_122133</name>
</gene>
<keyword evidence="3" id="KW-1185">Reference proteome</keyword>
<evidence type="ECO:0000256" key="1">
    <source>
        <dbReference type="SAM" id="MobiDB-lite"/>
    </source>
</evidence>
<evidence type="ECO:0000313" key="2">
    <source>
        <dbReference type="EMBL" id="REH31110.1"/>
    </source>
</evidence>